<dbReference type="Pfam" id="PF00134">
    <property type="entry name" value="Cyclin_N"/>
    <property type="match status" value="1"/>
</dbReference>
<dbReference type="KEGG" id="tva:4742312"/>
<gene>
    <name evidence="7" type="ORF">TVAG_309310</name>
</gene>
<dbReference type="Gene3D" id="1.10.472.10">
    <property type="entry name" value="Cyclin-like"/>
    <property type="match status" value="2"/>
</dbReference>
<dbReference type="PANTHER" id="PTHR10177">
    <property type="entry name" value="CYCLINS"/>
    <property type="match status" value="1"/>
</dbReference>
<dbReference type="PIRSF" id="PIRSF001771">
    <property type="entry name" value="Cyclin_A_B_D_E"/>
    <property type="match status" value="1"/>
</dbReference>
<dbReference type="InParanoid" id="A2GDU0"/>
<name>A2GDU0_TRIV3</name>
<dbReference type="InterPro" id="IPR036915">
    <property type="entry name" value="Cyclin-like_sf"/>
</dbReference>
<dbReference type="GO" id="GO:0051301">
    <property type="term" value="P:cell division"/>
    <property type="evidence" value="ECO:0007669"/>
    <property type="project" value="UniProtKB-KW"/>
</dbReference>
<dbReference type="RefSeq" id="XP_001297605.1">
    <property type="nucleotide sequence ID" value="XM_001297604.1"/>
</dbReference>
<dbReference type="Proteomes" id="UP000001542">
    <property type="component" value="Unassembled WGS sequence"/>
</dbReference>
<sequence>MRSSHALAGLSSHRILGEAYNRLPLSNVSNARAIHEEKNQIQSARPNLCRSRSVEKFSHKECSFGDPSNPLDVTEYQHIIWRSLCQNELSEKPISLRQDEIKSIDRGIAFDNMSHVHYRLGLGTNGLYIAYGIMDRYMSIKSLPKNKLKTYSCAALFIGSKVEDYHQPRIGDLIRMADHCFGENERSFSPKELYAAEIDLINTIGFEITFGTPLFYITQLMRISGQTQELVLLARYIIEIMQTSDQFIGVKYSKQTAIAVMVTRILSGDSRWTNALAGYTTYSESDLYSYALIVRNMLADQNLISTRFMRRKYGTELFHCVSRVKIPSNFK</sequence>
<keyword evidence="3" id="KW-0131">Cell cycle</keyword>
<feature type="domain" description="Cyclin C-terminal" evidence="6">
    <location>
        <begin position="211"/>
        <end position="327"/>
    </location>
</feature>
<dbReference type="InterPro" id="IPR046965">
    <property type="entry name" value="Cyclin_A/B-like"/>
</dbReference>
<dbReference type="GO" id="GO:0005634">
    <property type="term" value="C:nucleus"/>
    <property type="evidence" value="ECO:0000318"/>
    <property type="project" value="GO_Central"/>
</dbReference>
<evidence type="ECO:0000256" key="1">
    <source>
        <dbReference type="ARBA" id="ARBA00022618"/>
    </source>
</evidence>
<dbReference type="VEuPathDB" id="TrichDB:TVAGG3_0435540"/>
<dbReference type="FunFam" id="1.10.472.10:FF:000089">
    <property type="entry name" value="Cyclin, N-terminal domain containing protein"/>
    <property type="match status" value="1"/>
</dbReference>
<dbReference type="Pfam" id="PF02984">
    <property type="entry name" value="Cyclin_C"/>
    <property type="match status" value="1"/>
</dbReference>
<accession>A2GDU0</accession>
<organism evidence="7 8">
    <name type="scientific">Trichomonas vaginalis (strain ATCC PRA-98 / G3)</name>
    <dbReference type="NCBI Taxonomy" id="412133"/>
    <lineage>
        <taxon>Eukaryota</taxon>
        <taxon>Metamonada</taxon>
        <taxon>Parabasalia</taxon>
        <taxon>Trichomonadida</taxon>
        <taxon>Trichomonadidae</taxon>
        <taxon>Trichomonas</taxon>
    </lineage>
</organism>
<dbReference type="GO" id="GO:0000307">
    <property type="term" value="C:cyclin-dependent protein kinase holoenzyme complex"/>
    <property type="evidence" value="ECO:0000318"/>
    <property type="project" value="GO_Central"/>
</dbReference>
<dbReference type="VEuPathDB" id="TrichDB:TVAG_309310"/>
<dbReference type="eggNOG" id="KOG0653">
    <property type="taxonomic scope" value="Eukaryota"/>
</dbReference>
<dbReference type="InterPro" id="IPR004367">
    <property type="entry name" value="Cyclin_C-dom"/>
</dbReference>
<reference evidence="7" key="2">
    <citation type="journal article" date="2007" name="Science">
        <title>Draft genome sequence of the sexually transmitted pathogen Trichomonas vaginalis.</title>
        <authorList>
            <person name="Carlton J.M."/>
            <person name="Hirt R.P."/>
            <person name="Silva J.C."/>
            <person name="Delcher A.L."/>
            <person name="Schatz M."/>
            <person name="Zhao Q."/>
            <person name="Wortman J.R."/>
            <person name="Bidwell S.L."/>
            <person name="Alsmark U.C.M."/>
            <person name="Besteiro S."/>
            <person name="Sicheritz-Ponten T."/>
            <person name="Noel C.J."/>
            <person name="Dacks J.B."/>
            <person name="Foster P.G."/>
            <person name="Simillion C."/>
            <person name="Van de Peer Y."/>
            <person name="Miranda-Saavedra D."/>
            <person name="Barton G.J."/>
            <person name="Westrop G.D."/>
            <person name="Mueller S."/>
            <person name="Dessi D."/>
            <person name="Fiori P.L."/>
            <person name="Ren Q."/>
            <person name="Paulsen I."/>
            <person name="Zhang H."/>
            <person name="Bastida-Corcuera F.D."/>
            <person name="Simoes-Barbosa A."/>
            <person name="Brown M.T."/>
            <person name="Hayes R.D."/>
            <person name="Mukherjee M."/>
            <person name="Okumura C.Y."/>
            <person name="Schneider R."/>
            <person name="Smith A.J."/>
            <person name="Vanacova S."/>
            <person name="Villalvazo M."/>
            <person name="Haas B.J."/>
            <person name="Pertea M."/>
            <person name="Feldblyum T.V."/>
            <person name="Utterback T.R."/>
            <person name="Shu C.L."/>
            <person name="Osoegawa K."/>
            <person name="de Jong P.J."/>
            <person name="Hrdy I."/>
            <person name="Horvathova L."/>
            <person name="Zubacova Z."/>
            <person name="Dolezal P."/>
            <person name="Malik S.B."/>
            <person name="Logsdon J.M. Jr."/>
            <person name="Henze K."/>
            <person name="Gupta A."/>
            <person name="Wang C.C."/>
            <person name="Dunne R.L."/>
            <person name="Upcroft J.A."/>
            <person name="Upcroft P."/>
            <person name="White O."/>
            <person name="Salzberg S.L."/>
            <person name="Tang P."/>
            <person name="Chiu C.-H."/>
            <person name="Lee Y.-S."/>
            <person name="Embley T.M."/>
            <person name="Coombs G.H."/>
            <person name="Mottram J.C."/>
            <person name="Tachezy J."/>
            <person name="Fraser-Liggett C.M."/>
            <person name="Johnson P.J."/>
        </authorList>
    </citation>
    <scope>NUCLEOTIDE SEQUENCE [LARGE SCALE GENOMIC DNA]</scope>
    <source>
        <strain evidence="7">G3</strain>
    </source>
</reference>
<dbReference type="GO" id="GO:0000082">
    <property type="term" value="P:G1/S transition of mitotic cell cycle"/>
    <property type="evidence" value="ECO:0000318"/>
    <property type="project" value="GO_Central"/>
</dbReference>
<evidence type="ECO:0000313" key="8">
    <source>
        <dbReference type="Proteomes" id="UP000001542"/>
    </source>
</evidence>
<evidence type="ECO:0000256" key="2">
    <source>
        <dbReference type="ARBA" id="ARBA00023127"/>
    </source>
</evidence>
<proteinExistence type="inferred from homology"/>
<dbReference type="AlphaFoldDB" id="A2GDU0"/>
<dbReference type="EMBL" id="DS115251">
    <property type="protein sequence ID" value="EAX84675.1"/>
    <property type="molecule type" value="Genomic_DNA"/>
</dbReference>
<dbReference type="InterPro" id="IPR039361">
    <property type="entry name" value="Cyclin"/>
</dbReference>
<dbReference type="SMART" id="SM00385">
    <property type="entry name" value="CYCLIN"/>
    <property type="match status" value="2"/>
</dbReference>
<comment type="similarity">
    <text evidence="4">Belongs to the cyclin family.</text>
</comment>
<dbReference type="SMART" id="SM01332">
    <property type="entry name" value="Cyclin_C"/>
    <property type="match status" value="1"/>
</dbReference>
<dbReference type="OrthoDB" id="5590282at2759"/>
<reference evidence="7" key="1">
    <citation type="submission" date="2006-10" db="EMBL/GenBank/DDBJ databases">
        <authorList>
            <person name="Amadeo P."/>
            <person name="Zhao Q."/>
            <person name="Wortman J."/>
            <person name="Fraser-Liggett C."/>
            <person name="Carlton J."/>
        </authorList>
    </citation>
    <scope>NUCLEOTIDE SEQUENCE</scope>
    <source>
        <strain evidence="7">G3</strain>
    </source>
</reference>
<feature type="domain" description="Cyclin-like" evidence="5">
    <location>
        <begin position="111"/>
        <end position="202"/>
    </location>
</feature>
<dbReference type="InterPro" id="IPR006671">
    <property type="entry name" value="Cyclin_N"/>
</dbReference>
<dbReference type="SUPFAM" id="SSF47954">
    <property type="entry name" value="Cyclin-like"/>
    <property type="match status" value="2"/>
</dbReference>
<dbReference type="STRING" id="5722.A2GDU0"/>
<evidence type="ECO:0000259" key="6">
    <source>
        <dbReference type="SMART" id="SM01332"/>
    </source>
</evidence>
<dbReference type="SMR" id="A2GDU0"/>
<evidence type="ECO:0000259" key="5">
    <source>
        <dbReference type="SMART" id="SM00385"/>
    </source>
</evidence>
<keyword evidence="2 4" id="KW-0195">Cyclin</keyword>
<keyword evidence="1" id="KW-0132">Cell division</keyword>
<dbReference type="InterPro" id="IPR013763">
    <property type="entry name" value="Cyclin-like_dom"/>
</dbReference>
<keyword evidence="8" id="KW-1185">Reference proteome</keyword>
<evidence type="ECO:0000313" key="7">
    <source>
        <dbReference type="EMBL" id="EAX84675.1"/>
    </source>
</evidence>
<evidence type="ECO:0000256" key="4">
    <source>
        <dbReference type="RuleBase" id="RU000383"/>
    </source>
</evidence>
<evidence type="ECO:0000256" key="3">
    <source>
        <dbReference type="ARBA" id="ARBA00023306"/>
    </source>
</evidence>
<dbReference type="GO" id="GO:0016538">
    <property type="term" value="F:cyclin-dependent protein serine/threonine kinase regulator activity"/>
    <property type="evidence" value="ECO:0000318"/>
    <property type="project" value="GO_Central"/>
</dbReference>
<feature type="domain" description="Cyclin-like" evidence="5">
    <location>
        <begin position="215"/>
        <end position="296"/>
    </location>
</feature>
<dbReference type="GO" id="GO:0005737">
    <property type="term" value="C:cytoplasm"/>
    <property type="evidence" value="ECO:0000318"/>
    <property type="project" value="GO_Central"/>
</dbReference>
<protein>
    <submittedName>
        <fullName evidence="7">Cyclin, N-terminal domain containing protein</fullName>
    </submittedName>
</protein>